<keyword evidence="2" id="KW-0809">Transit peptide</keyword>
<accession>A0ABM1TA08</accession>
<proteinExistence type="inferred from homology"/>
<dbReference type="PANTHER" id="PTHR13068">
    <property type="entry name" value="CGI-12 PROTEIN-RELATED"/>
    <property type="match status" value="1"/>
</dbReference>
<dbReference type="Pfam" id="PF02536">
    <property type="entry name" value="mTERF"/>
    <property type="match status" value="1"/>
</dbReference>
<dbReference type="PANTHER" id="PTHR13068:SF203">
    <property type="entry name" value="TRANSCRIPTION TERMINATION FACTOR 4, MITOCHONDRIAL"/>
    <property type="match status" value="1"/>
</dbReference>
<evidence type="ECO:0000256" key="2">
    <source>
        <dbReference type="ARBA" id="ARBA00022946"/>
    </source>
</evidence>
<sequence>MFTRNLVIAKNLYLKTVVYQRCFLTRPLHSRSFVKKSSIPHTLLCPMKRYLSSKIKEISCVAGIAEEDAKKLVDLTPQLLEYSSGSWEGLLKLLSSHGLSQKQIFKMLSDSPSLLAIKTDVVASTLDYWRSLKLGEARVFNILGQCPSLLLLKPSYLQKRIKMLNSLFTSEDILKLAETCPQVLVEPWHEIQLKTDYLLFVVGIEQPQIIKSSLLKYSLKHIKTRHQFALHSGCYRKPHGKHKNLVKNPSLRLIFNSSIKDFLKLSGLTVEEYTVFCELMEKKMKSEDEDMLKNSSE</sequence>
<name>A0ABM1TA08_LIMPO</name>
<dbReference type="InterPro" id="IPR038538">
    <property type="entry name" value="MTERF_sf"/>
</dbReference>
<gene>
    <name evidence="4" type="primary">LOC106468652</name>
</gene>
<reference evidence="4" key="1">
    <citation type="submission" date="2025-08" db="UniProtKB">
        <authorList>
            <consortium name="RefSeq"/>
        </authorList>
    </citation>
    <scope>IDENTIFICATION</scope>
    <source>
        <tissue evidence="4">Muscle</tissue>
    </source>
</reference>
<comment type="similarity">
    <text evidence="1">Belongs to the mTERF family.</text>
</comment>
<organism evidence="3 4">
    <name type="scientific">Limulus polyphemus</name>
    <name type="common">Atlantic horseshoe crab</name>
    <dbReference type="NCBI Taxonomy" id="6850"/>
    <lineage>
        <taxon>Eukaryota</taxon>
        <taxon>Metazoa</taxon>
        <taxon>Ecdysozoa</taxon>
        <taxon>Arthropoda</taxon>
        <taxon>Chelicerata</taxon>
        <taxon>Merostomata</taxon>
        <taxon>Xiphosura</taxon>
        <taxon>Limulidae</taxon>
        <taxon>Limulus</taxon>
    </lineage>
</organism>
<dbReference type="InterPro" id="IPR003690">
    <property type="entry name" value="MTERF"/>
</dbReference>
<keyword evidence="3" id="KW-1185">Reference proteome</keyword>
<evidence type="ECO:0000256" key="1">
    <source>
        <dbReference type="ARBA" id="ARBA00007692"/>
    </source>
</evidence>
<evidence type="ECO:0000313" key="4">
    <source>
        <dbReference type="RefSeq" id="XP_022252714.1"/>
    </source>
</evidence>
<dbReference type="GeneID" id="106468652"/>
<dbReference type="Gene3D" id="1.25.70.10">
    <property type="entry name" value="Transcription termination factor 3, mitochondrial"/>
    <property type="match status" value="1"/>
</dbReference>
<protein>
    <submittedName>
        <fullName evidence="4">Transcription termination factor 4, mitochondrial-like</fullName>
    </submittedName>
</protein>
<dbReference type="RefSeq" id="XP_022252714.1">
    <property type="nucleotide sequence ID" value="XM_022397006.1"/>
</dbReference>
<evidence type="ECO:0000313" key="3">
    <source>
        <dbReference type="Proteomes" id="UP000694941"/>
    </source>
</evidence>
<dbReference type="Proteomes" id="UP000694941">
    <property type="component" value="Unplaced"/>
</dbReference>